<dbReference type="Proteomes" id="UP000240419">
    <property type="component" value="Unassembled WGS sequence"/>
</dbReference>
<gene>
    <name evidence="2" type="ORF">C7R93_29590</name>
</gene>
<reference evidence="2 3" key="1">
    <citation type="submission" date="2018-03" db="EMBL/GenBank/DDBJ databases">
        <title>Brevisbacillus phylogenomics.</title>
        <authorList>
            <person name="Dunlap C."/>
        </authorList>
    </citation>
    <scope>NUCLEOTIDE SEQUENCE [LARGE SCALE GENOMIC DNA]</scope>
    <source>
        <strain evidence="2 3">NRRL NRS-1210</strain>
    </source>
</reference>
<dbReference type="PANTHER" id="PTHR33795">
    <property type="entry name" value="INSERTION ELEMENT IS150 PROTEIN INSJ"/>
    <property type="match status" value="1"/>
</dbReference>
<name>A0A2P7UFG2_9BACL</name>
<dbReference type="Pfam" id="PF20310">
    <property type="entry name" value="HTH_Tnp_2"/>
    <property type="match status" value="1"/>
</dbReference>
<feature type="coiled-coil region" evidence="1">
    <location>
        <begin position="105"/>
        <end position="141"/>
    </location>
</feature>
<organism evidence="2 3">
    <name type="scientific">Brevibacillus fortis</name>
    <dbReference type="NCBI Taxonomy" id="2126352"/>
    <lineage>
        <taxon>Bacteria</taxon>
        <taxon>Bacillati</taxon>
        <taxon>Bacillota</taxon>
        <taxon>Bacilli</taxon>
        <taxon>Bacillales</taxon>
        <taxon>Paenibacillaceae</taxon>
        <taxon>Brevibacillus</taxon>
    </lineage>
</organism>
<dbReference type="InterPro" id="IPR052057">
    <property type="entry name" value="IS150/IS1296_orfA-like"/>
</dbReference>
<dbReference type="EMBL" id="PXZM01000075">
    <property type="protein sequence ID" value="PSJ85593.1"/>
    <property type="molecule type" value="Genomic_DNA"/>
</dbReference>
<evidence type="ECO:0000313" key="2">
    <source>
        <dbReference type="EMBL" id="PSJ85593.1"/>
    </source>
</evidence>
<comment type="caution">
    <text evidence="2">The sequence shown here is derived from an EMBL/GenBank/DDBJ whole genome shotgun (WGS) entry which is preliminary data.</text>
</comment>
<evidence type="ECO:0000256" key="1">
    <source>
        <dbReference type="SAM" id="Coils"/>
    </source>
</evidence>
<dbReference type="PANTHER" id="PTHR33795:SF1">
    <property type="entry name" value="INSERTION ELEMENT IS150 PROTEIN INSJ"/>
    <property type="match status" value="1"/>
</dbReference>
<evidence type="ECO:0000313" key="3">
    <source>
        <dbReference type="Proteomes" id="UP000240419"/>
    </source>
</evidence>
<dbReference type="SUPFAM" id="SSF46689">
    <property type="entry name" value="Homeodomain-like"/>
    <property type="match status" value="1"/>
</dbReference>
<sequence length="146" mass="16790">MNRNRKSFTEQEIHTLENNPNVLRVTGKNITYSPMFKVSAVQAYQEGQTPMEIFLQAGFYIEIIGKDMPKKCLLRWRKAYATLGEVGLMEERRGKGSTGRKSEKELSAEDKLRRAEARIRLLEAENELLKKLEALERQTSKTLPSS</sequence>
<dbReference type="InterPro" id="IPR046929">
    <property type="entry name" value="HTH_Tnp"/>
</dbReference>
<dbReference type="AlphaFoldDB" id="A0A2P7UFG2"/>
<dbReference type="InterPro" id="IPR009057">
    <property type="entry name" value="Homeodomain-like_sf"/>
</dbReference>
<keyword evidence="3" id="KW-1185">Reference proteome</keyword>
<keyword evidence="1" id="KW-0175">Coiled coil</keyword>
<accession>A0A2P7UFG2</accession>
<dbReference type="RefSeq" id="WP_341866960.1">
    <property type="nucleotide sequence ID" value="NZ_PXZM01000075.1"/>
</dbReference>
<feature type="non-terminal residue" evidence="2">
    <location>
        <position position="146"/>
    </location>
</feature>
<proteinExistence type="predicted"/>
<protein>
    <submittedName>
        <fullName evidence="2">Transposase</fullName>
    </submittedName>
</protein>